<dbReference type="Proteomes" id="UP000828390">
    <property type="component" value="Unassembled WGS sequence"/>
</dbReference>
<accession>A0A9D4RFA2</accession>
<keyword evidence="2" id="KW-1185">Reference proteome</keyword>
<reference evidence="1" key="2">
    <citation type="submission" date="2020-11" db="EMBL/GenBank/DDBJ databases">
        <authorList>
            <person name="McCartney M.A."/>
            <person name="Auch B."/>
            <person name="Kono T."/>
            <person name="Mallez S."/>
            <person name="Becker A."/>
            <person name="Gohl D.M."/>
            <person name="Silverstein K.A.T."/>
            <person name="Koren S."/>
            <person name="Bechman K.B."/>
            <person name="Herman A."/>
            <person name="Abrahante J.E."/>
            <person name="Garbe J."/>
        </authorList>
    </citation>
    <scope>NUCLEOTIDE SEQUENCE</scope>
    <source>
        <strain evidence="1">Duluth1</strain>
        <tissue evidence="1">Whole animal</tissue>
    </source>
</reference>
<sequence length="82" mass="9053">MSPAICKRSIPETRYVTTWAARTISCAVQRPLTPTVLLVVPSRSDSSTLVMNVVAVTDAMISYVHTENQHRALTTKPWTVPV</sequence>
<dbReference type="AlphaFoldDB" id="A0A9D4RFA2"/>
<evidence type="ECO:0000313" key="2">
    <source>
        <dbReference type="Proteomes" id="UP000828390"/>
    </source>
</evidence>
<organism evidence="1 2">
    <name type="scientific">Dreissena polymorpha</name>
    <name type="common">Zebra mussel</name>
    <name type="synonym">Mytilus polymorpha</name>
    <dbReference type="NCBI Taxonomy" id="45954"/>
    <lineage>
        <taxon>Eukaryota</taxon>
        <taxon>Metazoa</taxon>
        <taxon>Spiralia</taxon>
        <taxon>Lophotrochozoa</taxon>
        <taxon>Mollusca</taxon>
        <taxon>Bivalvia</taxon>
        <taxon>Autobranchia</taxon>
        <taxon>Heteroconchia</taxon>
        <taxon>Euheterodonta</taxon>
        <taxon>Imparidentia</taxon>
        <taxon>Neoheterodontei</taxon>
        <taxon>Myida</taxon>
        <taxon>Dreissenoidea</taxon>
        <taxon>Dreissenidae</taxon>
        <taxon>Dreissena</taxon>
    </lineage>
</organism>
<name>A0A9D4RFA2_DREPO</name>
<reference evidence="1" key="1">
    <citation type="journal article" date="2019" name="bioRxiv">
        <title>The Genome of the Zebra Mussel, Dreissena polymorpha: A Resource for Invasive Species Research.</title>
        <authorList>
            <person name="McCartney M.A."/>
            <person name="Auch B."/>
            <person name="Kono T."/>
            <person name="Mallez S."/>
            <person name="Zhang Y."/>
            <person name="Obille A."/>
            <person name="Becker A."/>
            <person name="Abrahante J.E."/>
            <person name="Garbe J."/>
            <person name="Badalamenti J.P."/>
            <person name="Herman A."/>
            <person name="Mangelson H."/>
            <person name="Liachko I."/>
            <person name="Sullivan S."/>
            <person name="Sone E.D."/>
            <person name="Koren S."/>
            <person name="Silverstein K.A.T."/>
            <person name="Beckman K.B."/>
            <person name="Gohl D.M."/>
        </authorList>
    </citation>
    <scope>NUCLEOTIDE SEQUENCE</scope>
    <source>
        <strain evidence="1">Duluth1</strain>
        <tissue evidence="1">Whole animal</tissue>
    </source>
</reference>
<dbReference type="EMBL" id="JAIWYP010000002">
    <property type="protein sequence ID" value="KAH3865333.1"/>
    <property type="molecule type" value="Genomic_DNA"/>
</dbReference>
<gene>
    <name evidence="1" type="ORF">DPMN_028372</name>
</gene>
<protein>
    <submittedName>
        <fullName evidence="1">Uncharacterized protein</fullName>
    </submittedName>
</protein>
<comment type="caution">
    <text evidence="1">The sequence shown here is derived from an EMBL/GenBank/DDBJ whole genome shotgun (WGS) entry which is preliminary data.</text>
</comment>
<evidence type="ECO:0000313" key="1">
    <source>
        <dbReference type="EMBL" id="KAH3865333.1"/>
    </source>
</evidence>
<proteinExistence type="predicted"/>